<feature type="domain" description="VOC" evidence="9">
    <location>
        <begin position="8"/>
        <end position="124"/>
    </location>
</feature>
<dbReference type="InterPro" id="IPR050383">
    <property type="entry name" value="GlyoxalaseI/FosfomycinResist"/>
</dbReference>
<keyword evidence="5 8" id="KW-0223">Dioxygenase</keyword>
<dbReference type="PROSITE" id="PS51819">
    <property type="entry name" value="VOC"/>
    <property type="match status" value="2"/>
</dbReference>
<keyword evidence="7 8" id="KW-0408">Iron</keyword>
<protein>
    <submittedName>
        <fullName evidence="10">VOC family protein</fullName>
    </submittedName>
</protein>
<keyword evidence="6 8" id="KW-0560">Oxidoreductase</keyword>
<dbReference type="InterPro" id="IPR037523">
    <property type="entry name" value="VOC_core"/>
</dbReference>
<name>A0ABV6U1Q7_9ACTN</name>
<dbReference type="InterPro" id="IPR004360">
    <property type="entry name" value="Glyas_Fos-R_dOase_dom"/>
</dbReference>
<evidence type="ECO:0000259" key="9">
    <source>
        <dbReference type="PROSITE" id="PS51819"/>
    </source>
</evidence>
<dbReference type="Pfam" id="PF00903">
    <property type="entry name" value="Glyoxalase"/>
    <property type="match status" value="1"/>
</dbReference>
<evidence type="ECO:0000256" key="7">
    <source>
        <dbReference type="ARBA" id="ARBA00023004"/>
    </source>
</evidence>
<dbReference type="PANTHER" id="PTHR21366">
    <property type="entry name" value="GLYOXALASE FAMILY PROTEIN"/>
    <property type="match status" value="1"/>
</dbReference>
<evidence type="ECO:0000313" key="11">
    <source>
        <dbReference type="Proteomes" id="UP001589870"/>
    </source>
</evidence>
<evidence type="ECO:0000256" key="5">
    <source>
        <dbReference type="ARBA" id="ARBA00022964"/>
    </source>
</evidence>
<dbReference type="InterPro" id="IPR029068">
    <property type="entry name" value="Glyas_Bleomycin-R_OHBP_Dase"/>
</dbReference>
<comment type="cofactor">
    <cofactor evidence="1 8">
        <name>Fe(2+)</name>
        <dbReference type="ChEBI" id="CHEBI:29033"/>
    </cofactor>
</comment>
<dbReference type="SUPFAM" id="SSF54593">
    <property type="entry name" value="Glyoxalase/Bleomycin resistance protein/Dihydroxybiphenyl dioxygenase"/>
    <property type="match status" value="1"/>
</dbReference>
<reference evidence="10 11" key="1">
    <citation type="submission" date="2024-09" db="EMBL/GenBank/DDBJ databases">
        <authorList>
            <person name="Sun Q."/>
            <person name="Mori K."/>
        </authorList>
    </citation>
    <scope>NUCLEOTIDE SEQUENCE [LARGE SCALE GENOMIC DNA]</scope>
    <source>
        <strain evidence="10 11">TBRC 1851</strain>
    </source>
</reference>
<keyword evidence="3" id="KW-0479">Metal-binding</keyword>
<dbReference type="EMBL" id="JBHMQT010000012">
    <property type="protein sequence ID" value="MFC0862336.1"/>
    <property type="molecule type" value="Genomic_DNA"/>
</dbReference>
<sequence length="309" mass="33887">MERSPVIGLGYLVVHSDQREAWHGFATDVLGMSAQRSGTGDLLLRMDERIARIIVSTPPRERPAGAKASVVVGWECPSEAEWQRAAKVIEKSGLTIASAPETDWYTEAFSCVDPAGVQCEFFYGGKVDPANHFVSPTGVRFVTGTQGLGHVTVSTPLCRESVEFYSDVLGYQIRETKITGEERSWRWAFLSPSEREHSIAVMDTGRDGQLMHVLVEVSDLDSVGRAMDRCLDGLAPIRVSLGRHWNDEMVSFYVRTPSGFDVEYGYGGRKIDSAEWSRRAQGGGGAVSLWGHRVVRPDGTLGPQIGSGH</sequence>
<keyword evidence="4 8" id="KW-0058">Aromatic hydrocarbons catabolism</keyword>
<gene>
    <name evidence="10" type="ORF">ACFHYQ_08505</name>
</gene>
<organism evidence="10 11">
    <name type="scientific">Sphaerimonospora cavernae</name>
    <dbReference type="NCBI Taxonomy" id="1740611"/>
    <lineage>
        <taxon>Bacteria</taxon>
        <taxon>Bacillati</taxon>
        <taxon>Actinomycetota</taxon>
        <taxon>Actinomycetes</taxon>
        <taxon>Streptosporangiales</taxon>
        <taxon>Streptosporangiaceae</taxon>
        <taxon>Sphaerimonospora</taxon>
    </lineage>
</organism>
<dbReference type="RefSeq" id="WP_394300549.1">
    <property type="nucleotide sequence ID" value="NZ_JBHMQT010000012.1"/>
</dbReference>
<evidence type="ECO:0000256" key="1">
    <source>
        <dbReference type="ARBA" id="ARBA00001954"/>
    </source>
</evidence>
<proteinExistence type="inferred from homology"/>
<dbReference type="PROSITE" id="PS00082">
    <property type="entry name" value="EXTRADIOL_DIOXYGENAS"/>
    <property type="match status" value="1"/>
</dbReference>
<evidence type="ECO:0000256" key="3">
    <source>
        <dbReference type="ARBA" id="ARBA00022723"/>
    </source>
</evidence>
<dbReference type="Proteomes" id="UP001589870">
    <property type="component" value="Unassembled WGS sequence"/>
</dbReference>
<evidence type="ECO:0000313" key="10">
    <source>
        <dbReference type="EMBL" id="MFC0862336.1"/>
    </source>
</evidence>
<evidence type="ECO:0000256" key="8">
    <source>
        <dbReference type="RuleBase" id="RU000683"/>
    </source>
</evidence>
<evidence type="ECO:0000256" key="4">
    <source>
        <dbReference type="ARBA" id="ARBA00022797"/>
    </source>
</evidence>
<dbReference type="Gene3D" id="3.10.180.10">
    <property type="entry name" value="2,3-Dihydroxybiphenyl 1,2-Dioxygenase, domain 1"/>
    <property type="match status" value="2"/>
</dbReference>
<dbReference type="InterPro" id="IPR000486">
    <property type="entry name" value="Xdiol_ring_cleave_dOase_1/2"/>
</dbReference>
<dbReference type="PANTHER" id="PTHR21366:SF14">
    <property type="entry name" value="GLYOXALASE DOMAIN-CONTAINING PROTEIN 5"/>
    <property type="match status" value="1"/>
</dbReference>
<comment type="similarity">
    <text evidence="2 8">Belongs to the extradiol ring-cleavage dioxygenase family.</text>
</comment>
<comment type="caution">
    <text evidence="10">The sequence shown here is derived from an EMBL/GenBank/DDBJ whole genome shotgun (WGS) entry which is preliminary data.</text>
</comment>
<evidence type="ECO:0000256" key="2">
    <source>
        <dbReference type="ARBA" id="ARBA00008784"/>
    </source>
</evidence>
<accession>A0ABV6U1Q7</accession>
<evidence type="ECO:0000256" key="6">
    <source>
        <dbReference type="ARBA" id="ARBA00023002"/>
    </source>
</evidence>
<dbReference type="Pfam" id="PF22632">
    <property type="entry name" value="BphC_D1"/>
    <property type="match status" value="1"/>
</dbReference>
<keyword evidence="11" id="KW-1185">Reference proteome</keyword>
<feature type="domain" description="VOC" evidence="9">
    <location>
        <begin position="147"/>
        <end position="267"/>
    </location>
</feature>